<evidence type="ECO:0000259" key="4">
    <source>
        <dbReference type="PROSITE" id="PS50110"/>
    </source>
</evidence>
<proteinExistence type="predicted"/>
<accession>A0AA37JJR9</accession>
<organism evidence="5 6">
    <name type="scientific">Hungatella hathewayi</name>
    <dbReference type="NCBI Taxonomy" id="154046"/>
    <lineage>
        <taxon>Bacteria</taxon>
        <taxon>Bacillati</taxon>
        <taxon>Bacillota</taxon>
        <taxon>Clostridia</taxon>
        <taxon>Lachnospirales</taxon>
        <taxon>Lachnospiraceae</taxon>
        <taxon>Hungatella</taxon>
    </lineage>
</organism>
<evidence type="ECO:0000256" key="1">
    <source>
        <dbReference type="ARBA" id="ARBA00018672"/>
    </source>
</evidence>
<dbReference type="EMBL" id="BQNJ01000002">
    <property type="protein sequence ID" value="GKH02217.1"/>
    <property type="molecule type" value="Genomic_DNA"/>
</dbReference>
<dbReference type="AlphaFoldDB" id="A0AA37JJR9"/>
<sequence>MWQAKPLPLLVLSSRTDEKDKIQALLSGANGYIQKPYKVGRMSGPGPVTDAAIRRAKKYGEPMLYAGIWHGSDY</sequence>
<reference evidence="5" key="1">
    <citation type="submission" date="2022-01" db="EMBL/GenBank/DDBJ databases">
        <title>Novel bile acid biosynthetic pathways are enriched in the microbiome of centenarians.</title>
        <authorList>
            <person name="Sato Y."/>
            <person name="Atarashi K."/>
            <person name="Plichta R.D."/>
            <person name="Arai Y."/>
            <person name="Sasajima S."/>
            <person name="Kearney M.S."/>
            <person name="Suda W."/>
            <person name="Takeshita K."/>
            <person name="Sasaki T."/>
            <person name="Okamoto S."/>
            <person name="Skelly N.A."/>
            <person name="Okamura Y."/>
            <person name="Vlamakis H."/>
            <person name="Li Y."/>
            <person name="Tanoue T."/>
            <person name="Takei H."/>
            <person name="Nittono H."/>
            <person name="Narushima S."/>
            <person name="Irie J."/>
            <person name="Itoh H."/>
            <person name="Moriya K."/>
            <person name="Sugiura Y."/>
            <person name="Suematsu M."/>
            <person name="Moritoki N."/>
            <person name="Shibata S."/>
            <person name="Littman R.D."/>
            <person name="Fischbach A.M."/>
            <person name="Uwamino Y."/>
            <person name="Inoue T."/>
            <person name="Honda A."/>
            <person name="Hattori M."/>
            <person name="Murai T."/>
            <person name="Xavier J.R."/>
            <person name="Hirose N."/>
            <person name="Honda K."/>
        </authorList>
    </citation>
    <scope>NUCLEOTIDE SEQUENCE</scope>
    <source>
        <strain evidence="5">CE91-St55</strain>
    </source>
</reference>
<evidence type="ECO:0000256" key="2">
    <source>
        <dbReference type="ARBA" id="ARBA00024867"/>
    </source>
</evidence>
<dbReference type="InterPro" id="IPR011006">
    <property type="entry name" value="CheY-like_superfamily"/>
</dbReference>
<comment type="caution">
    <text evidence="3">Lacks conserved residue(s) required for the propagation of feature annotation.</text>
</comment>
<gene>
    <name evidence="5" type="ORF">CE91St55_41980</name>
</gene>
<protein>
    <recommendedName>
        <fullName evidence="1">Stage 0 sporulation protein A homolog</fullName>
    </recommendedName>
</protein>
<dbReference type="Gene3D" id="3.40.50.2300">
    <property type="match status" value="1"/>
</dbReference>
<comment type="function">
    <text evidence="2">May play the central regulatory role in sporulation. It may be an element of the effector pathway responsible for the activation of sporulation genes in response to nutritional stress. Spo0A may act in concert with spo0H (a sigma factor) to control the expression of some genes that are critical to the sporulation process.</text>
</comment>
<evidence type="ECO:0000313" key="6">
    <source>
        <dbReference type="Proteomes" id="UP001055091"/>
    </source>
</evidence>
<dbReference type="InterPro" id="IPR001789">
    <property type="entry name" value="Sig_transdc_resp-reg_receiver"/>
</dbReference>
<dbReference type="SUPFAM" id="SSF52172">
    <property type="entry name" value="CheY-like"/>
    <property type="match status" value="1"/>
</dbReference>
<dbReference type="GO" id="GO:0000160">
    <property type="term" value="P:phosphorelay signal transduction system"/>
    <property type="evidence" value="ECO:0007669"/>
    <property type="project" value="InterPro"/>
</dbReference>
<evidence type="ECO:0000313" key="5">
    <source>
        <dbReference type="EMBL" id="GKH02217.1"/>
    </source>
</evidence>
<dbReference type="Proteomes" id="UP001055091">
    <property type="component" value="Unassembled WGS sequence"/>
</dbReference>
<name>A0AA37JJR9_9FIRM</name>
<comment type="caution">
    <text evidence="5">The sequence shown here is derived from an EMBL/GenBank/DDBJ whole genome shotgun (WGS) entry which is preliminary data.</text>
</comment>
<evidence type="ECO:0000256" key="3">
    <source>
        <dbReference type="PROSITE-ProRule" id="PRU00169"/>
    </source>
</evidence>
<dbReference type="PROSITE" id="PS50110">
    <property type="entry name" value="RESPONSE_REGULATORY"/>
    <property type="match status" value="1"/>
</dbReference>
<feature type="domain" description="Response regulatory" evidence="4">
    <location>
        <begin position="1"/>
        <end position="50"/>
    </location>
</feature>